<comment type="catalytic activity">
    <reaction evidence="6">
        <text>adenosine(1618) in 23S rRNA + S-adenosyl-L-methionine = N(6)-methyladenosine(1618) in 23S rRNA + S-adenosyl-L-homocysteine + H(+)</text>
        <dbReference type="Rhea" id="RHEA:16497"/>
        <dbReference type="Rhea" id="RHEA-COMP:10229"/>
        <dbReference type="Rhea" id="RHEA-COMP:10231"/>
        <dbReference type="ChEBI" id="CHEBI:15378"/>
        <dbReference type="ChEBI" id="CHEBI:57856"/>
        <dbReference type="ChEBI" id="CHEBI:59789"/>
        <dbReference type="ChEBI" id="CHEBI:74411"/>
        <dbReference type="ChEBI" id="CHEBI:74449"/>
        <dbReference type="EC" id="2.1.1.181"/>
    </reaction>
</comment>
<dbReference type="Pfam" id="PF05971">
    <property type="entry name" value="Methyltransf_10"/>
    <property type="match status" value="1"/>
</dbReference>
<keyword evidence="4 6" id="KW-0808">Transferase</keyword>
<dbReference type="PIRSF" id="PIRSF029038">
    <property type="entry name" value="Mtase_YbiN_prd"/>
    <property type="match status" value="1"/>
</dbReference>
<feature type="region of interest" description="Disordered" evidence="7">
    <location>
        <begin position="1"/>
        <end position="20"/>
    </location>
</feature>
<dbReference type="OrthoDB" id="1115728at2"/>
<dbReference type="EC" id="2.1.1.181" evidence="6"/>
<gene>
    <name evidence="6" type="primary">rlmF</name>
    <name evidence="8" type="ORF">BJI69_18445</name>
</gene>
<keyword evidence="3 6" id="KW-0489">Methyltransferase</keyword>
<dbReference type="InterPro" id="IPR016909">
    <property type="entry name" value="rRNA_lsu_MeTfrase_F"/>
</dbReference>
<dbReference type="PANTHER" id="PTHR13393">
    <property type="entry name" value="SAM-DEPENDENT METHYLTRANSFERASE"/>
    <property type="match status" value="1"/>
</dbReference>
<sequence length="327" mass="36575">MKKSKSAAPPVTTLHPRNRHTGRYDFAELSRQMPLLAAYVGDNGHGEDSIDFSDPHAVRALNRALLKAQYGIAHWDIPPDYLVPPIPGRADYVHGVADLLASSNGGEIPTGPGVRALDIGTGANLIYPLIGNREYGWRFTASEVDTGALRAAKGIVDGNPGLGDGIFLRRQENPIHIFEQLLRPEDRFDVSMCNPPFHASAREAAAGNIRKTRNLDKHAAPRTTNLNFGGQGRELWCRGGEERFIRTMITESTSYSRTVLWFTTLVARGEHLPEIYRELTRAKALDVRTVNMAQGNKQSRFVAWTFHDEAAQREWHRERERKRTAGY</sequence>
<protein>
    <recommendedName>
        <fullName evidence="6">Ribosomal RNA large subunit methyltransferase F</fullName>
        <ecNumber evidence="6">2.1.1.181</ecNumber>
    </recommendedName>
    <alternativeName>
        <fullName evidence="6">23S rRNA mA1618 methyltransferase</fullName>
    </alternativeName>
    <alternativeName>
        <fullName evidence="6">rRNA adenine N-6-methyltransferase</fullName>
    </alternativeName>
</protein>
<keyword evidence="1 6" id="KW-0963">Cytoplasm</keyword>
<evidence type="ECO:0000256" key="2">
    <source>
        <dbReference type="ARBA" id="ARBA00022552"/>
    </source>
</evidence>
<evidence type="ECO:0000256" key="5">
    <source>
        <dbReference type="ARBA" id="ARBA00022691"/>
    </source>
</evidence>
<dbReference type="EMBL" id="CP017480">
    <property type="protein sequence ID" value="APG05684.1"/>
    <property type="molecule type" value="Genomic_DNA"/>
</dbReference>
<evidence type="ECO:0000256" key="7">
    <source>
        <dbReference type="SAM" id="MobiDB-lite"/>
    </source>
</evidence>
<dbReference type="InterPro" id="IPR029063">
    <property type="entry name" value="SAM-dependent_MTases_sf"/>
</dbReference>
<keyword evidence="9" id="KW-1185">Reference proteome</keyword>
<keyword evidence="2 6" id="KW-0698">rRNA processing</keyword>
<dbReference type="SUPFAM" id="SSF53335">
    <property type="entry name" value="S-adenosyl-L-methionine-dependent methyltransferases"/>
    <property type="match status" value="1"/>
</dbReference>
<proteinExistence type="inferred from homology"/>
<evidence type="ECO:0000256" key="4">
    <source>
        <dbReference type="ARBA" id="ARBA00022679"/>
    </source>
</evidence>
<dbReference type="InterPro" id="IPR010286">
    <property type="entry name" value="METTL16/RlmF"/>
</dbReference>
<organism evidence="8 9">
    <name type="scientific">Luteibacter rhizovicinus DSM 16549</name>
    <dbReference type="NCBI Taxonomy" id="1440763"/>
    <lineage>
        <taxon>Bacteria</taxon>
        <taxon>Pseudomonadati</taxon>
        <taxon>Pseudomonadota</taxon>
        <taxon>Gammaproteobacteria</taxon>
        <taxon>Lysobacterales</taxon>
        <taxon>Rhodanobacteraceae</taxon>
        <taxon>Luteibacter</taxon>
    </lineage>
</organism>
<dbReference type="HAMAP" id="MF_01848">
    <property type="entry name" value="23SrRNA_methyltr_F"/>
    <property type="match status" value="1"/>
</dbReference>
<comment type="subcellular location">
    <subcellularLocation>
        <location evidence="6">Cytoplasm</location>
    </subcellularLocation>
</comment>
<reference evidence="9" key="1">
    <citation type="submission" date="2016-09" db="EMBL/GenBank/DDBJ databases">
        <authorList>
            <person name="Lysoe E."/>
        </authorList>
    </citation>
    <scope>NUCLEOTIDE SEQUENCE [LARGE SCALE GENOMIC DNA]</scope>
    <source>
        <strain evidence="9">LJ96T</strain>
    </source>
</reference>
<evidence type="ECO:0000313" key="9">
    <source>
        <dbReference type="Proteomes" id="UP000182987"/>
    </source>
</evidence>
<dbReference type="GO" id="GO:0052907">
    <property type="term" value="F:23S rRNA (adenine(1618)-N(6))-methyltransferase activity"/>
    <property type="evidence" value="ECO:0007669"/>
    <property type="project" value="UniProtKB-EC"/>
</dbReference>
<dbReference type="Gene3D" id="3.40.50.150">
    <property type="entry name" value="Vaccinia Virus protein VP39"/>
    <property type="match status" value="1"/>
</dbReference>
<dbReference type="RefSeq" id="WP_046967636.1">
    <property type="nucleotide sequence ID" value="NZ_CP017480.1"/>
</dbReference>
<evidence type="ECO:0000256" key="1">
    <source>
        <dbReference type="ARBA" id="ARBA00022490"/>
    </source>
</evidence>
<dbReference type="PANTHER" id="PTHR13393:SF0">
    <property type="entry name" value="RNA N6-ADENOSINE-METHYLTRANSFERASE METTL16"/>
    <property type="match status" value="1"/>
</dbReference>
<dbReference type="GO" id="GO:0005737">
    <property type="term" value="C:cytoplasm"/>
    <property type="evidence" value="ECO:0007669"/>
    <property type="project" value="UniProtKB-SubCell"/>
</dbReference>
<dbReference type="GO" id="GO:0070475">
    <property type="term" value="P:rRNA base methylation"/>
    <property type="evidence" value="ECO:0007669"/>
    <property type="project" value="TreeGrafter"/>
</dbReference>
<keyword evidence="5 6" id="KW-0949">S-adenosyl-L-methionine</keyword>
<evidence type="ECO:0000313" key="8">
    <source>
        <dbReference type="EMBL" id="APG05684.1"/>
    </source>
</evidence>
<dbReference type="AlphaFoldDB" id="A0A1L3EXE3"/>
<comment type="similarity">
    <text evidence="6">Belongs to the methyltransferase superfamily. METTL16/RlmF family.</text>
</comment>
<evidence type="ECO:0000256" key="6">
    <source>
        <dbReference type="HAMAP-Rule" id="MF_01848"/>
    </source>
</evidence>
<dbReference type="NCBIfam" id="NF008725">
    <property type="entry name" value="PRK11727.1"/>
    <property type="match status" value="1"/>
</dbReference>
<dbReference type="Proteomes" id="UP000182987">
    <property type="component" value="Chromosome"/>
</dbReference>
<dbReference type="CDD" id="cd02440">
    <property type="entry name" value="AdoMet_MTases"/>
    <property type="match status" value="1"/>
</dbReference>
<dbReference type="KEGG" id="lrz:BJI69_18445"/>
<evidence type="ECO:0000256" key="3">
    <source>
        <dbReference type="ARBA" id="ARBA00022603"/>
    </source>
</evidence>
<dbReference type="STRING" id="1440763.BJI69_18445"/>
<comment type="function">
    <text evidence="6">Specifically methylates the adenine in position 1618 of 23S rRNA.</text>
</comment>
<accession>A0A1L3EXE3</accession>
<name>A0A1L3EXE3_9GAMM</name>